<accession>A0A6J4N777</accession>
<protein>
    <submittedName>
        <fullName evidence="2">Uncharacterized protein</fullName>
    </submittedName>
</protein>
<sequence>RCRARGLRRRDDPGVRDRRGDRLLLGRRRRDRRGVPPLECSSCRAVHLDGGVADHDLTGAAGPRRGGRRHGPCPDRAAPRGCDRDDPRGGAKPATSRL</sequence>
<evidence type="ECO:0000313" key="2">
    <source>
        <dbReference type="EMBL" id="CAA9379360.1"/>
    </source>
</evidence>
<organism evidence="2">
    <name type="scientific">uncultured Nocardioidaceae bacterium</name>
    <dbReference type="NCBI Taxonomy" id="253824"/>
    <lineage>
        <taxon>Bacteria</taxon>
        <taxon>Bacillati</taxon>
        <taxon>Actinomycetota</taxon>
        <taxon>Actinomycetes</taxon>
        <taxon>Propionibacteriales</taxon>
        <taxon>Nocardioidaceae</taxon>
        <taxon>environmental samples</taxon>
    </lineage>
</organism>
<name>A0A6J4N777_9ACTN</name>
<dbReference type="AlphaFoldDB" id="A0A6J4N777"/>
<reference evidence="2" key="1">
    <citation type="submission" date="2020-02" db="EMBL/GenBank/DDBJ databases">
        <authorList>
            <person name="Meier V. D."/>
        </authorList>
    </citation>
    <scope>NUCLEOTIDE SEQUENCE</scope>
    <source>
        <strain evidence="2">AVDCRST_MAG47</strain>
    </source>
</reference>
<feature type="region of interest" description="Disordered" evidence="1">
    <location>
        <begin position="51"/>
        <end position="98"/>
    </location>
</feature>
<dbReference type="EMBL" id="CADCUK010000137">
    <property type="protein sequence ID" value="CAA9379360.1"/>
    <property type="molecule type" value="Genomic_DNA"/>
</dbReference>
<evidence type="ECO:0000256" key="1">
    <source>
        <dbReference type="SAM" id="MobiDB-lite"/>
    </source>
</evidence>
<feature type="compositionally biased region" description="Basic and acidic residues" evidence="1">
    <location>
        <begin position="77"/>
        <end position="89"/>
    </location>
</feature>
<gene>
    <name evidence="2" type="ORF">AVDCRST_MAG47-2021</name>
</gene>
<proteinExistence type="predicted"/>
<feature type="non-terminal residue" evidence="2">
    <location>
        <position position="1"/>
    </location>
</feature>
<feature type="non-terminal residue" evidence="2">
    <location>
        <position position="98"/>
    </location>
</feature>